<feature type="domain" description="C2H2-type" evidence="7">
    <location>
        <begin position="101"/>
        <end position="131"/>
    </location>
</feature>
<dbReference type="Pfam" id="PF00096">
    <property type="entry name" value="zf-C2H2"/>
    <property type="match status" value="3"/>
</dbReference>
<feature type="domain" description="C2H2-type" evidence="7">
    <location>
        <begin position="36"/>
        <end position="66"/>
    </location>
</feature>
<evidence type="ECO:0000256" key="1">
    <source>
        <dbReference type="ARBA" id="ARBA00022723"/>
    </source>
</evidence>
<keyword evidence="2" id="KW-0677">Repeat</keyword>
<dbReference type="PROSITE" id="PS00028">
    <property type="entry name" value="ZINC_FINGER_C2H2_1"/>
    <property type="match status" value="7"/>
</dbReference>
<sequence>MDVKRFTCKFPDCLKQFSKQSRMMVHQRSHTGERPYVCDVEDCLKTFKRVDHLRRHTYTSHRDNKTDNFRFQCDESDCEASFSSIDNLTKHVRVTHEKSSYRCHITGCGKEFRKHHQLRTHRLEDHQGTAYKCTHADCGKTFQMSSHLKRHLKTHEGYVCSDLECGEKFDKWSLLVKHRKVKHLAARVHQCCKCKKSFSQKQWLKQHMMVHETSRAVLICPHEDCGREYLDQRNLNAHVRSYHEGKKFNCEEQDCGRSFATKKKSRPKKKAAEKLTGVSTITMETEVRGQDHVTFKSPIRDEHVHPPHLHMETISDTSDLDIPDFEEINSNEKETLKVNDLGAIETILTPENIHNSAVKQKESLQTSVENKAAT</sequence>
<feature type="domain" description="C2H2-type" evidence="7">
    <location>
        <begin position="6"/>
        <end position="35"/>
    </location>
</feature>
<dbReference type="InterPro" id="IPR051061">
    <property type="entry name" value="Zinc_finger_trans_reg"/>
</dbReference>
<dbReference type="Pfam" id="PF22110">
    <property type="entry name" value="TFIIIA_zf-C2H2"/>
    <property type="match status" value="1"/>
</dbReference>
<protein>
    <submittedName>
        <fullName evidence="8">TF3A-like protein</fullName>
    </submittedName>
</protein>
<evidence type="ECO:0000256" key="6">
    <source>
        <dbReference type="PROSITE-ProRule" id="PRU00042"/>
    </source>
</evidence>
<keyword evidence="9" id="KW-1185">Reference proteome</keyword>
<name>A0ABY7DLQ1_MYAAR</name>
<dbReference type="InterPro" id="IPR013087">
    <property type="entry name" value="Znf_C2H2_type"/>
</dbReference>
<proteinExistence type="predicted"/>
<evidence type="ECO:0000256" key="3">
    <source>
        <dbReference type="ARBA" id="ARBA00022771"/>
    </source>
</evidence>
<reference evidence="8" key="1">
    <citation type="submission" date="2022-11" db="EMBL/GenBank/DDBJ databases">
        <title>Centuries of genome instability and evolution in soft-shell clam transmissible cancer (bioRxiv).</title>
        <authorList>
            <person name="Hart S.F.M."/>
            <person name="Yonemitsu M.A."/>
            <person name="Giersch R.M."/>
            <person name="Beal B.F."/>
            <person name="Arriagada G."/>
            <person name="Davis B.W."/>
            <person name="Ostrander E.A."/>
            <person name="Goff S.P."/>
            <person name="Metzger M.J."/>
        </authorList>
    </citation>
    <scope>NUCLEOTIDE SEQUENCE</scope>
    <source>
        <strain evidence="8">MELC-2E11</strain>
        <tissue evidence="8">Siphon/mantle</tissue>
    </source>
</reference>
<dbReference type="EMBL" id="CP111014">
    <property type="protein sequence ID" value="WAQ98626.1"/>
    <property type="molecule type" value="Genomic_DNA"/>
</dbReference>
<dbReference type="Proteomes" id="UP001164746">
    <property type="component" value="Chromosome 3"/>
</dbReference>
<dbReference type="PANTHER" id="PTHR46179:SF20">
    <property type="entry name" value="TRANSCRIPTION FACTOR 3A PROTEIN-RELATED"/>
    <property type="match status" value="1"/>
</dbReference>
<keyword evidence="3 6" id="KW-0863">Zinc-finger</keyword>
<feature type="domain" description="C2H2-type" evidence="7">
    <location>
        <begin position="189"/>
        <end position="216"/>
    </location>
</feature>
<dbReference type="InterPro" id="IPR036236">
    <property type="entry name" value="Znf_C2H2_sf"/>
</dbReference>
<dbReference type="SMART" id="SM00355">
    <property type="entry name" value="ZnF_C2H2"/>
    <property type="match status" value="8"/>
</dbReference>
<keyword evidence="5" id="KW-0694">RNA-binding</keyword>
<dbReference type="Gene3D" id="3.30.160.60">
    <property type="entry name" value="Classic Zinc Finger"/>
    <property type="match status" value="6"/>
</dbReference>
<evidence type="ECO:0000256" key="2">
    <source>
        <dbReference type="ARBA" id="ARBA00022737"/>
    </source>
</evidence>
<feature type="domain" description="C2H2-type" evidence="7">
    <location>
        <begin position="71"/>
        <end position="101"/>
    </location>
</feature>
<dbReference type="InterPro" id="IPR054599">
    <property type="entry name" value="TFIIIA_Zfn-C2H2"/>
</dbReference>
<dbReference type="PANTHER" id="PTHR46179">
    <property type="entry name" value="ZINC FINGER PROTEIN"/>
    <property type="match status" value="1"/>
</dbReference>
<evidence type="ECO:0000313" key="8">
    <source>
        <dbReference type="EMBL" id="WAQ98626.1"/>
    </source>
</evidence>
<evidence type="ECO:0000313" key="9">
    <source>
        <dbReference type="Proteomes" id="UP001164746"/>
    </source>
</evidence>
<feature type="domain" description="C2H2-type" evidence="7">
    <location>
        <begin position="218"/>
        <end position="248"/>
    </location>
</feature>
<feature type="domain" description="C2H2-type" evidence="7">
    <location>
        <begin position="158"/>
        <end position="188"/>
    </location>
</feature>
<organism evidence="8 9">
    <name type="scientific">Mya arenaria</name>
    <name type="common">Soft-shell clam</name>
    <dbReference type="NCBI Taxonomy" id="6604"/>
    <lineage>
        <taxon>Eukaryota</taxon>
        <taxon>Metazoa</taxon>
        <taxon>Spiralia</taxon>
        <taxon>Lophotrochozoa</taxon>
        <taxon>Mollusca</taxon>
        <taxon>Bivalvia</taxon>
        <taxon>Autobranchia</taxon>
        <taxon>Heteroconchia</taxon>
        <taxon>Euheterodonta</taxon>
        <taxon>Imparidentia</taxon>
        <taxon>Neoheterodontei</taxon>
        <taxon>Myida</taxon>
        <taxon>Myoidea</taxon>
        <taxon>Myidae</taxon>
        <taxon>Mya</taxon>
    </lineage>
</organism>
<keyword evidence="4" id="KW-0862">Zinc</keyword>
<gene>
    <name evidence="8" type="ORF">MAR_022999</name>
</gene>
<accession>A0ABY7DLQ1</accession>
<evidence type="ECO:0000259" key="7">
    <source>
        <dbReference type="PROSITE" id="PS50157"/>
    </source>
</evidence>
<evidence type="ECO:0000256" key="4">
    <source>
        <dbReference type="ARBA" id="ARBA00022833"/>
    </source>
</evidence>
<feature type="domain" description="C2H2-type" evidence="7">
    <location>
        <begin position="131"/>
        <end position="157"/>
    </location>
</feature>
<evidence type="ECO:0000256" key="5">
    <source>
        <dbReference type="ARBA" id="ARBA00022884"/>
    </source>
</evidence>
<keyword evidence="1" id="KW-0479">Metal-binding</keyword>
<dbReference type="SUPFAM" id="SSF57667">
    <property type="entry name" value="beta-beta-alpha zinc fingers"/>
    <property type="match status" value="4"/>
</dbReference>
<dbReference type="PROSITE" id="PS50157">
    <property type="entry name" value="ZINC_FINGER_C2H2_2"/>
    <property type="match status" value="8"/>
</dbReference>